<dbReference type="STRING" id="77020.A0A0M8MJV4"/>
<dbReference type="OrthoDB" id="4138492at2759"/>
<evidence type="ECO:0000313" key="4">
    <source>
        <dbReference type="Proteomes" id="UP000037751"/>
    </source>
</evidence>
<evidence type="ECO:0000256" key="2">
    <source>
        <dbReference type="SAM" id="MobiDB-lite"/>
    </source>
</evidence>
<dbReference type="InterPro" id="IPR008928">
    <property type="entry name" value="6-hairpin_glycosidase_sf"/>
</dbReference>
<sequence length="1070" mass="114137">MGLPGVTVDEGSLVLIALIAALLVYAKVQQYLNTPALNPLILQRQSEASAVHLPRESPVYRNVNAQIGFDLAMRPKRSVPTVAALLARGATGKELSHTRHVLDSSLSNSEVRAQAVDFMNGVCTLLKTDSPVIVVCGLLHTSHSLIALVASSVCGKGRTLVIPPGQAPTSLPQDIDLAKTAVVCIDTPLLPILKGAGLVVARANGEIQQTVVEWDDVTGASTQHDVPEVPEVTGLQSYDLDMMGAEMFATFWDGRSAWVDTTQTSMTSGVTAWLSEYPAHDIPTMNDVMLSDAMWARSVPAPAYVSLLLTALYTGAGIAVEPSTQLVSRVRSLRPTLLYLSTYGAQSIEQSLWIPSTGSIFHALMRRINMDLLRSGILPKGRILDRLVCRDLRVRLGLEDVRAAVLVGNGHAAEQSLLDGLRLYLGVPVMHAYLPEHMASNGHASLVTAPVSTSNMLDLQVFAPQAVDDSSGKCVGAQVGPPSVSLELKLVDDTPAVKKHAAAIEMLRKDSPDDPMGEVYIRGYTLTATGHDNTTISPWHATGDVAMMRSNGTLVIIAPSSAEEAGMLPNTISATDASERLAQRLKSSATKVKAATPAMLSMLLLLCATPSVQAYSSPMHHHAAMLTRRANSGDAPATNMTMINIAISGLETSQRASWEQGAMQSAIIEFYYPIWSVFAKKDKGVYPDANSLSLSDHPVDLVRLASQSVSGQDRSGRLASEITGDEQMGQGASMDSSSCGEGVLIGAWVNNEIQNNALNPNGFFSGAAERQLNYLLTNVSRAGNGAISQRAALNDVQLWSDSAYMGPPFFALYGLLSNNQSLVQLGYDQLRLQRNALRRAEGGGLNLWQHIVQLVARPPNAPPRPVDPRAWLTGNGWAASGLLRVAAIIRESPWAEAMTTQYNDLIAWADEIIEAAYGYADRNTGLLYNEVDNSTSFFDASGSALMSYATFRLGSMEPGRRAHIDTAENAYKTLSTALDPASSFTNGIQTVNELSSGAPGPTSTESLAFMVLMSAARRDYYAGNTTGANGTIKAPTTSTDNGALGGLASSSAMMSWALAMASALALTWIM</sequence>
<dbReference type="GO" id="GO:0005975">
    <property type="term" value="P:carbohydrate metabolic process"/>
    <property type="evidence" value="ECO:0007669"/>
    <property type="project" value="InterPro"/>
</dbReference>
<evidence type="ECO:0000313" key="3">
    <source>
        <dbReference type="EMBL" id="KOS13936.1"/>
    </source>
</evidence>
<protein>
    <submittedName>
        <fullName evidence="3">Six-hairpin glycosidase</fullName>
    </submittedName>
</protein>
<dbReference type="InterPro" id="IPR010905">
    <property type="entry name" value="Glyco_hydro_88"/>
</dbReference>
<dbReference type="Proteomes" id="UP000037751">
    <property type="component" value="Unassembled WGS sequence"/>
</dbReference>
<dbReference type="GeneID" id="28730125"/>
<dbReference type="SUPFAM" id="SSF56801">
    <property type="entry name" value="Acetyl-CoA synthetase-like"/>
    <property type="match status" value="1"/>
</dbReference>
<organism evidence="3 4">
    <name type="scientific">Malassezia pachydermatis</name>
    <dbReference type="NCBI Taxonomy" id="77020"/>
    <lineage>
        <taxon>Eukaryota</taxon>
        <taxon>Fungi</taxon>
        <taxon>Dikarya</taxon>
        <taxon>Basidiomycota</taxon>
        <taxon>Ustilaginomycotina</taxon>
        <taxon>Malasseziomycetes</taxon>
        <taxon>Malasseziales</taxon>
        <taxon>Malasseziaceae</taxon>
        <taxon>Malassezia</taxon>
    </lineage>
</organism>
<dbReference type="SUPFAM" id="SSF48208">
    <property type="entry name" value="Six-hairpin glycosidases"/>
    <property type="match status" value="1"/>
</dbReference>
<keyword evidence="3" id="KW-0326">Glycosidase</keyword>
<dbReference type="Gene3D" id="1.50.10.10">
    <property type="match status" value="1"/>
</dbReference>
<dbReference type="GO" id="GO:0016798">
    <property type="term" value="F:hydrolase activity, acting on glycosyl bonds"/>
    <property type="evidence" value="ECO:0007669"/>
    <property type="project" value="UniProtKB-KW"/>
</dbReference>
<dbReference type="AlphaFoldDB" id="A0A0M8MJV4"/>
<feature type="region of interest" description="Disordered" evidence="2">
    <location>
        <begin position="712"/>
        <end position="735"/>
    </location>
</feature>
<dbReference type="InterPro" id="IPR012341">
    <property type="entry name" value="6hp_glycosidase-like_sf"/>
</dbReference>
<dbReference type="Pfam" id="PF07470">
    <property type="entry name" value="Glyco_hydro_88"/>
    <property type="match status" value="1"/>
</dbReference>
<keyword evidence="1" id="KW-0378">Hydrolase</keyword>
<dbReference type="VEuPathDB" id="FungiDB:Malapachy_3790"/>
<name>A0A0M8MJV4_9BASI</name>
<keyword evidence="4" id="KW-1185">Reference proteome</keyword>
<dbReference type="Gene3D" id="3.40.50.12780">
    <property type="entry name" value="N-terminal domain of ligase-like"/>
    <property type="match status" value="1"/>
</dbReference>
<accession>A0A0M8MJV4</accession>
<evidence type="ECO:0000256" key="1">
    <source>
        <dbReference type="ARBA" id="ARBA00022801"/>
    </source>
</evidence>
<dbReference type="RefSeq" id="XP_017991568.1">
    <property type="nucleotide sequence ID" value="XM_018138249.1"/>
</dbReference>
<dbReference type="EMBL" id="LGAV01000004">
    <property type="protein sequence ID" value="KOS13936.1"/>
    <property type="molecule type" value="Genomic_DNA"/>
</dbReference>
<dbReference type="PANTHER" id="PTHR41814">
    <property type="entry name" value="EXPRESSED PROTEIN"/>
    <property type="match status" value="1"/>
</dbReference>
<gene>
    <name evidence="3" type="ORF">Malapachy_3790</name>
</gene>
<comment type="caution">
    <text evidence="3">The sequence shown here is derived from an EMBL/GenBank/DDBJ whole genome shotgun (WGS) entry which is preliminary data.</text>
</comment>
<dbReference type="InterPro" id="IPR042099">
    <property type="entry name" value="ANL_N_sf"/>
</dbReference>
<reference evidence="3 4" key="1">
    <citation type="submission" date="2015-07" db="EMBL/GenBank/DDBJ databases">
        <title>Draft Genome Sequence of Malassezia furfur CBS1878 and Malassezia pachydermatis CBS1879.</title>
        <authorList>
            <person name="Triana S."/>
            <person name="Ohm R."/>
            <person name="Gonzalez A."/>
            <person name="DeCock H."/>
            <person name="Restrepo S."/>
            <person name="Celis A."/>
        </authorList>
    </citation>
    <scope>NUCLEOTIDE SEQUENCE [LARGE SCALE GENOMIC DNA]</scope>
    <source>
        <strain evidence="3 4">CBS 1879</strain>
    </source>
</reference>
<proteinExistence type="predicted"/>
<dbReference type="PANTHER" id="PTHR41814:SF1">
    <property type="entry name" value="CELLULASE"/>
    <property type="match status" value="1"/>
</dbReference>